<feature type="active site" evidence="3">
    <location>
        <position position="133"/>
    </location>
</feature>
<dbReference type="PIRSF" id="PIRSF004749">
    <property type="entry name" value="Pep_def"/>
    <property type="match status" value="1"/>
</dbReference>
<comment type="catalytic activity">
    <reaction evidence="3">
        <text>N-terminal N-formyl-L-methionyl-[peptide] + H2O = N-terminal L-methionyl-[peptide] + formate</text>
        <dbReference type="Rhea" id="RHEA:24420"/>
        <dbReference type="Rhea" id="RHEA-COMP:10639"/>
        <dbReference type="Rhea" id="RHEA-COMP:10640"/>
        <dbReference type="ChEBI" id="CHEBI:15377"/>
        <dbReference type="ChEBI" id="CHEBI:15740"/>
        <dbReference type="ChEBI" id="CHEBI:49298"/>
        <dbReference type="ChEBI" id="CHEBI:64731"/>
        <dbReference type="EC" id="3.5.1.88"/>
    </reaction>
</comment>
<dbReference type="GO" id="GO:0042586">
    <property type="term" value="F:peptide deformylase activity"/>
    <property type="evidence" value="ECO:0007669"/>
    <property type="project" value="UniProtKB-UniRule"/>
</dbReference>
<dbReference type="OrthoDB" id="9784988at2"/>
<organism evidence="4 5">
    <name type="scientific">Clostridium collagenovorans DSM 3089</name>
    <dbReference type="NCBI Taxonomy" id="1121306"/>
    <lineage>
        <taxon>Bacteria</taxon>
        <taxon>Bacillati</taxon>
        <taxon>Bacillota</taxon>
        <taxon>Clostridia</taxon>
        <taxon>Eubacteriales</taxon>
        <taxon>Clostridiaceae</taxon>
        <taxon>Clostridium</taxon>
    </lineage>
</organism>
<dbReference type="NCBIfam" id="NF001159">
    <property type="entry name" value="PRK00150.1-3"/>
    <property type="match status" value="1"/>
</dbReference>
<dbReference type="GO" id="GO:0006412">
    <property type="term" value="P:translation"/>
    <property type="evidence" value="ECO:0007669"/>
    <property type="project" value="UniProtKB-UniRule"/>
</dbReference>
<dbReference type="InterPro" id="IPR036821">
    <property type="entry name" value="Peptide_deformylase_sf"/>
</dbReference>
<gene>
    <name evidence="3" type="primary">def</name>
    <name evidence="4" type="ORF">SAMN02745196_00770</name>
</gene>
<dbReference type="EMBL" id="FQXP01000003">
    <property type="protein sequence ID" value="SHH55738.1"/>
    <property type="molecule type" value="Genomic_DNA"/>
</dbReference>
<sequence>MAIKEILTFDQAVLHKKAERIDEINGEILDIIQDMKDTLYAGTGVGLAAPQIGILKKLVIINPRDGSEEIILINPKIVAQSGKVKDMEGCLSYPGYLGEVVRPKNITVIAKDINGKKVTYKPSGFLARIFCHEIDHLEGVVYTDRTKTMFREKDLIQSEEE</sequence>
<dbReference type="PANTHER" id="PTHR10458:SF22">
    <property type="entry name" value="PEPTIDE DEFORMYLASE"/>
    <property type="match status" value="1"/>
</dbReference>
<protein>
    <recommendedName>
        <fullName evidence="3">Peptide deformylase</fullName>
        <shortName evidence="3">PDF</shortName>
        <ecNumber evidence="3">3.5.1.88</ecNumber>
    </recommendedName>
    <alternativeName>
        <fullName evidence="3">Polypeptide deformylase</fullName>
    </alternativeName>
</protein>
<keyword evidence="3" id="KW-0479">Metal-binding</keyword>
<name>A0A1M5TYI2_9CLOT</name>
<dbReference type="EC" id="3.5.1.88" evidence="3"/>
<dbReference type="InterPro" id="IPR023635">
    <property type="entry name" value="Peptide_deformylase"/>
</dbReference>
<feature type="binding site" evidence="3">
    <location>
        <position position="90"/>
    </location>
    <ligand>
        <name>Fe cation</name>
        <dbReference type="ChEBI" id="CHEBI:24875"/>
    </ligand>
</feature>
<evidence type="ECO:0000256" key="3">
    <source>
        <dbReference type="HAMAP-Rule" id="MF_00163"/>
    </source>
</evidence>
<dbReference type="HAMAP" id="MF_00163">
    <property type="entry name" value="Pep_deformylase"/>
    <property type="match status" value="1"/>
</dbReference>
<dbReference type="Gene3D" id="3.90.45.10">
    <property type="entry name" value="Peptide deformylase"/>
    <property type="match status" value="1"/>
</dbReference>
<keyword evidence="3" id="KW-0648">Protein biosynthesis</keyword>
<evidence type="ECO:0000256" key="2">
    <source>
        <dbReference type="ARBA" id="ARBA00023004"/>
    </source>
</evidence>
<dbReference type="AlphaFoldDB" id="A0A1M5TYI2"/>
<evidence type="ECO:0000313" key="5">
    <source>
        <dbReference type="Proteomes" id="UP000184526"/>
    </source>
</evidence>
<comment type="function">
    <text evidence="3">Removes the formyl group from the N-terminal Met of newly synthesized proteins. Requires at least a dipeptide for an efficient rate of reaction. N-terminal L-methionine is a prerequisite for activity but the enzyme has broad specificity at other positions.</text>
</comment>
<dbReference type="NCBIfam" id="TIGR00079">
    <property type="entry name" value="pept_deformyl"/>
    <property type="match status" value="1"/>
</dbReference>
<evidence type="ECO:0000256" key="1">
    <source>
        <dbReference type="ARBA" id="ARBA00010759"/>
    </source>
</evidence>
<comment type="similarity">
    <text evidence="1 3">Belongs to the polypeptide deformylase family.</text>
</comment>
<dbReference type="CDD" id="cd00487">
    <property type="entry name" value="Pep_deformylase"/>
    <property type="match status" value="1"/>
</dbReference>
<dbReference type="Proteomes" id="UP000184526">
    <property type="component" value="Unassembled WGS sequence"/>
</dbReference>
<keyword evidence="3" id="KW-0378">Hydrolase</keyword>
<dbReference type="STRING" id="1121306.SAMN02745196_00770"/>
<keyword evidence="2 3" id="KW-0408">Iron</keyword>
<dbReference type="PANTHER" id="PTHR10458">
    <property type="entry name" value="PEPTIDE DEFORMYLASE"/>
    <property type="match status" value="1"/>
</dbReference>
<feature type="binding site" evidence="3">
    <location>
        <position position="136"/>
    </location>
    <ligand>
        <name>Fe cation</name>
        <dbReference type="ChEBI" id="CHEBI:24875"/>
    </ligand>
</feature>
<accession>A0A1M5TYI2</accession>
<dbReference type="RefSeq" id="WP_072830207.1">
    <property type="nucleotide sequence ID" value="NZ_FQXP01000003.1"/>
</dbReference>
<keyword evidence="5" id="KW-1185">Reference proteome</keyword>
<dbReference type="SUPFAM" id="SSF56420">
    <property type="entry name" value="Peptide deformylase"/>
    <property type="match status" value="1"/>
</dbReference>
<feature type="binding site" evidence="3">
    <location>
        <position position="132"/>
    </location>
    <ligand>
        <name>Fe cation</name>
        <dbReference type="ChEBI" id="CHEBI:24875"/>
    </ligand>
</feature>
<dbReference type="Pfam" id="PF01327">
    <property type="entry name" value="Pep_deformylase"/>
    <property type="match status" value="1"/>
</dbReference>
<dbReference type="PRINTS" id="PR01576">
    <property type="entry name" value="PDEFORMYLASE"/>
</dbReference>
<comment type="cofactor">
    <cofactor evidence="3">
        <name>Fe(2+)</name>
        <dbReference type="ChEBI" id="CHEBI:29033"/>
    </cofactor>
    <text evidence="3">Binds 1 Fe(2+) ion.</text>
</comment>
<reference evidence="4 5" key="1">
    <citation type="submission" date="2016-11" db="EMBL/GenBank/DDBJ databases">
        <authorList>
            <person name="Jaros S."/>
            <person name="Januszkiewicz K."/>
            <person name="Wedrychowicz H."/>
        </authorList>
    </citation>
    <scope>NUCLEOTIDE SEQUENCE [LARGE SCALE GENOMIC DNA]</scope>
    <source>
        <strain evidence="4 5">DSM 3089</strain>
    </source>
</reference>
<evidence type="ECO:0000313" key="4">
    <source>
        <dbReference type="EMBL" id="SHH55738.1"/>
    </source>
</evidence>
<dbReference type="GO" id="GO:0046872">
    <property type="term" value="F:metal ion binding"/>
    <property type="evidence" value="ECO:0007669"/>
    <property type="project" value="UniProtKB-KW"/>
</dbReference>
<proteinExistence type="inferred from homology"/>